<evidence type="ECO:0000256" key="1">
    <source>
        <dbReference type="SAM" id="Coils"/>
    </source>
</evidence>
<proteinExistence type="predicted"/>
<dbReference type="AlphaFoldDB" id="A0A6C0H4M1"/>
<dbReference type="EMBL" id="MN739879">
    <property type="protein sequence ID" value="QHT75488.1"/>
    <property type="molecule type" value="Genomic_DNA"/>
</dbReference>
<accession>A0A6C0H4M1</accession>
<organism evidence="2">
    <name type="scientific">viral metagenome</name>
    <dbReference type="NCBI Taxonomy" id="1070528"/>
    <lineage>
        <taxon>unclassified sequences</taxon>
        <taxon>metagenomes</taxon>
        <taxon>organismal metagenomes</taxon>
    </lineage>
</organism>
<evidence type="ECO:0000313" key="2">
    <source>
        <dbReference type="EMBL" id="QHT75488.1"/>
    </source>
</evidence>
<protein>
    <submittedName>
        <fullName evidence="2">Uncharacterized protein</fullName>
    </submittedName>
</protein>
<reference evidence="2" key="1">
    <citation type="journal article" date="2020" name="Nature">
        <title>Giant virus diversity and host interactions through global metagenomics.</title>
        <authorList>
            <person name="Schulz F."/>
            <person name="Roux S."/>
            <person name="Paez-Espino D."/>
            <person name="Jungbluth S."/>
            <person name="Walsh D.A."/>
            <person name="Denef V.J."/>
            <person name="McMahon K.D."/>
            <person name="Konstantinidis K.T."/>
            <person name="Eloe-Fadrosh E.A."/>
            <person name="Kyrpides N.C."/>
            <person name="Woyke T."/>
        </authorList>
    </citation>
    <scope>NUCLEOTIDE SEQUENCE</scope>
    <source>
        <strain evidence="2">GVMAG-M-3300023179-71</strain>
    </source>
</reference>
<keyword evidence="1" id="KW-0175">Coiled coil</keyword>
<sequence length="206" mass="24807">MVHGINIKVDYIIIVDKELDKYIDIYPLCSKLRYDVFMYNGNVINMNYEIKEDRCNFPIGLYYAIDYDKDIHNSDFCYYTTDRGQFELKERNVELETVEKYADVLFYLIHIKKLSEKEFEEMTKMEIPLDLENGIEVKEYHAMKLKRIMKTDDGYFEEIKRMGEELTKNIKLTENEITILEKTKKELNEVGINVVSEEFKIRLEYY</sequence>
<name>A0A6C0H4M1_9ZZZZ</name>
<feature type="coiled-coil region" evidence="1">
    <location>
        <begin position="156"/>
        <end position="190"/>
    </location>
</feature>